<protein>
    <submittedName>
        <fullName evidence="2">Uncharacterized protein</fullName>
    </submittedName>
</protein>
<dbReference type="AlphaFoldDB" id="A0A069AXA2"/>
<evidence type="ECO:0000256" key="1">
    <source>
        <dbReference type="SAM" id="Phobius"/>
    </source>
</evidence>
<organism evidence="2">
    <name type="scientific">Clostridioides difficile</name>
    <name type="common">Peptoclostridium difficile</name>
    <dbReference type="NCBI Taxonomy" id="1496"/>
    <lineage>
        <taxon>Bacteria</taxon>
        <taxon>Bacillati</taxon>
        <taxon>Bacillota</taxon>
        <taxon>Clostridia</taxon>
        <taxon>Peptostreptococcales</taxon>
        <taxon>Peptostreptococcaceae</taxon>
        <taxon>Clostridioides</taxon>
    </lineage>
</organism>
<evidence type="ECO:0000313" key="2">
    <source>
        <dbReference type="EMBL" id="CDT38289.1"/>
    </source>
</evidence>
<feature type="transmembrane region" description="Helical" evidence="1">
    <location>
        <begin position="104"/>
        <end position="126"/>
    </location>
</feature>
<gene>
    <name evidence="2" type="ORF">BN1095_4580001</name>
</gene>
<accession>A0A069AXA2</accession>
<keyword evidence="1" id="KW-0812">Transmembrane</keyword>
<keyword evidence="1" id="KW-0472">Membrane</keyword>
<reference evidence="2" key="1">
    <citation type="submission" date="2014-07" db="EMBL/GenBank/DDBJ databases">
        <authorList>
            <person name="Monot Marc"/>
        </authorList>
    </citation>
    <scope>NUCLEOTIDE SEQUENCE</scope>
    <source>
        <strain evidence="2">7032989</strain>
    </source>
</reference>
<name>A0A069AXA2_CLODI</name>
<proteinExistence type="predicted"/>
<sequence>MHKSIFAARLIKSMLTVRVSQYAAYLHIFGQAAVNADLCLRAFRTKPAILCGSIITAITDVRHPKRCFFRHQRVIFCAMCRVNEAPVSNKIDCVLAIASDKAELVLVLTASACATAWACGCAAAWARG</sequence>
<dbReference type="EMBL" id="LK933136">
    <property type="protein sequence ID" value="CDT38289.1"/>
    <property type="molecule type" value="Genomic_DNA"/>
</dbReference>
<keyword evidence="1" id="KW-1133">Transmembrane helix</keyword>